<proteinExistence type="predicted"/>
<organism evidence="1 2">
    <name type="scientific">Mergibacter septicus</name>
    <dbReference type="NCBI Taxonomy" id="221402"/>
    <lineage>
        <taxon>Bacteria</taxon>
        <taxon>Pseudomonadati</taxon>
        <taxon>Pseudomonadota</taxon>
        <taxon>Gammaproteobacteria</taxon>
        <taxon>Pasteurellales</taxon>
        <taxon>Pasteurellaceae</taxon>
        <taxon>Mergibacter</taxon>
    </lineage>
</organism>
<name>A0A8D4IY55_9PAST</name>
<evidence type="ECO:0000313" key="2">
    <source>
        <dbReference type="Proteomes" id="UP000955338"/>
    </source>
</evidence>
<sequence>MRINQALLQKQLSKWQQNYFDWYVLYGEFSDRDIKEVIWHKLLTAFNYCVLLDKVIHQPEIFLKQFCYFKGVADVSRTK</sequence>
<dbReference type="EMBL" id="CP022011">
    <property type="protein sequence ID" value="QDJ14833.1"/>
    <property type="molecule type" value="Genomic_DNA"/>
</dbReference>
<accession>A0A8D4IY55</accession>
<reference evidence="1" key="1">
    <citation type="submission" date="2017-06" db="EMBL/GenBank/DDBJ databases">
        <title>Genome sequencing of pathogenic and non-pathogenic strains within Bisgaard taxon 40.</title>
        <authorList>
            <person name="Ladner J.T."/>
            <person name="Lovett S.P."/>
            <person name="Koroleva G."/>
            <person name="Lorch J.M."/>
        </authorList>
    </citation>
    <scope>NUCLEOTIDE SEQUENCE</scope>
    <source>
        <strain evidence="1">27576-1-I1</strain>
    </source>
</reference>
<evidence type="ECO:0000313" key="1">
    <source>
        <dbReference type="EMBL" id="QDJ14833.1"/>
    </source>
</evidence>
<protein>
    <submittedName>
        <fullName evidence="1">Uncharacterized protein</fullName>
    </submittedName>
</protein>
<dbReference type="Proteomes" id="UP000955338">
    <property type="component" value="Chromosome"/>
</dbReference>
<dbReference type="RefSeq" id="WP_261920642.1">
    <property type="nucleotide sequence ID" value="NZ_CP022011.1"/>
</dbReference>
<dbReference type="AlphaFoldDB" id="A0A8D4IY55"/>
<keyword evidence="2" id="KW-1185">Reference proteome</keyword>
<gene>
    <name evidence="1" type="ORF">CEP48_05060</name>
</gene>